<dbReference type="SUPFAM" id="SSF53067">
    <property type="entry name" value="Actin-like ATPase domain"/>
    <property type="match status" value="2"/>
</dbReference>
<dbReference type="PROSITE" id="PS01036">
    <property type="entry name" value="HSP70_3"/>
    <property type="match status" value="1"/>
</dbReference>
<dbReference type="InterPro" id="IPR029047">
    <property type="entry name" value="HSP70_peptide-bd_sf"/>
</dbReference>
<reference evidence="4 5" key="1">
    <citation type="submission" date="2024-06" db="EMBL/GenBank/DDBJ databases">
        <authorList>
            <person name="Kraege A."/>
            <person name="Thomma B."/>
        </authorList>
    </citation>
    <scope>NUCLEOTIDE SEQUENCE [LARGE SCALE GENOMIC DNA]</scope>
</reference>
<dbReference type="PANTHER" id="PTHR19375">
    <property type="entry name" value="HEAT SHOCK PROTEIN 70KDA"/>
    <property type="match status" value="1"/>
</dbReference>
<dbReference type="InterPro" id="IPR013126">
    <property type="entry name" value="Hsp_70_fam"/>
</dbReference>
<dbReference type="Gene3D" id="3.90.640.10">
    <property type="entry name" value="Actin, Chain A, domain 4"/>
    <property type="match status" value="1"/>
</dbReference>
<proteinExistence type="predicted"/>
<comment type="caution">
    <text evidence="4">The sequence shown here is derived from an EMBL/GenBank/DDBJ whole genome shotgun (WGS) entry which is preliminary data.</text>
</comment>
<dbReference type="Gene3D" id="2.60.34.10">
    <property type="entry name" value="Substrate Binding Domain Of DNAk, Chain A, domain 1"/>
    <property type="match status" value="1"/>
</dbReference>
<dbReference type="EMBL" id="CAXHTA020000015">
    <property type="protein sequence ID" value="CAL5225998.1"/>
    <property type="molecule type" value="Genomic_DNA"/>
</dbReference>
<dbReference type="Proteomes" id="UP001497392">
    <property type="component" value="Unassembled WGS sequence"/>
</dbReference>
<sequence>MNLDIGALQPTNNTILSYNILGMADSDTLPAWRPTSKTSSAGVLAGSMALAHSACRGLMGNDTAMTQLKDFKADVMIAEIQNPCTPLLAHDLDLPWVNHWPLAPFSMGEKKRFSPEEISSMILSKMRDTAEAFTGESRKVKRAVIIVPAYFNDSQRQATKDAGVIAGMDVMRIINEPTAAAIADGRQGAPGMLPTDCCSMPSHLDVLIFDLGGGTFDVSLLAIDEGIFEEFKRKHKRDPSSSARAVRRLQTAAERAKRTLSSSTQTSIEIDSLYKGIDFYMTITRARFEELNMDLFRRCMEPVEKVLRDAKVDKGSVHDVVLVGGSTRIPRVQTMFSDFFNGRELCKNINPDEAVAYGAAVQAAILGGETGGKVKDLLLLDVAPLSLGIETAGGIMTTLIPRNTTIPTKKEQTFSTYSDNQPGVLIQVYVRISLYHLESSVTAWASKIPRLRSRVQVSLRRESPDNNYRPIDCVAEILDLKECCRLHQWKS</sequence>
<dbReference type="PRINTS" id="PR00301">
    <property type="entry name" value="HEATSHOCK70"/>
</dbReference>
<organism evidence="4 5">
    <name type="scientific">Coccomyxa viridis</name>
    <dbReference type="NCBI Taxonomy" id="1274662"/>
    <lineage>
        <taxon>Eukaryota</taxon>
        <taxon>Viridiplantae</taxon>
        <taxon>Chlorophyta</taxon>
        <taxon>core chlorophytes</taxon>
        <taxon>Trebouxiophyceae</taxon>
        <taxon>Trebouxiophyceae incertae sedis</taxon>
        <taxon>Coccomyxaceae</taxon>
        <taxon>Coccomyxa</taxon>
    </lineage>
</organism>
<name>A0ABP1G7M5_9CHLO</name>
<dbReference type="SUPFAM" id="SSF100920">
    <property type="entry name" value="Heat shock protein 70kD (HSP70), peptide-binding domain"/>
    <property type="match status" value="1"/>
</dbReference>
<protein>
    <submittedName>
        <fullName evidence="4">G8801 protein</fullName>
    </submittedName>
</protein>
<accession>A0ABP1G7M5</accession>
<keyword evidence="1" id="KW-0808">Transferase</keyword>
<evidence type="ECO:0000313" key="5">
    <source>
        <dbReference type="Proteomes" id="UP001497392"/>
    </source>
</evidence>
<evidence type="ECO:0000256" key="1">
    <source>
        <dbReference type="ARBA" id="ARBA00022679"/>
    </source>
</evidence>
<dbReference type="SUPFAM" id="SSF53756">
    <property type="entry name" value="UDP-Glycosyltransferase/glycogen phosphorylase"/>
    <property type="match status" value="1"/>
</dbReference>
<gene>
    <name evidence="4" type="primary">g8801</name>
    <name evidence="4" type="ORF">VP750_LOCUS7904</name>
</gene>
<dbReference type="InterPro" id="IPR002213">
    <property type="entry name" value="UDP_glucos_trans"/>
</dbReference>
<keyword evidence="2" id="KW-0547">Nucleotide-binding</keyword>
<dbReference type="Gene3D" id="3.30.420.40">
    <property type="match status" value="4"/>
</dbReference>
<evidence type="ECO:0000313" key="4">
    <source>
        <dbReference type="EMBL" id="CAL5225998.1"/>
    </source>
</evidence>
<evidence type="ECO:0000256" key="2">
    <source>
        <dbReference type="ARBA" id="ARBA00022741"/>
    </source>
</evidence>
<dbReference type="Pfam" id="PF00012">
    <property type="entry name" value="HSP70"/>
    <property type="match status" value="1"/>
</dbReference>
<keyword evidence="5" id="KW-1185">Reference proteome</keyword>
<dbReference type="InterPro" id="IPR043129">
    <property type="entry name" value="ATPase_NBD"/>
</dbReference>
<keyword evidence="3" id="KW-0067">ATP-binding</keyword>
<evidence type="ECO:0000256" key="3">
    <source>
        <dbReference type="ARBA" id="ARBA00022840"/>
    </source>
</evidence>
<dbReference type="InterPro" id="IPR018181">
    <property type="entry name" value="Heat_shock_70_CS"/>
</dbReference>
<dbReference type="Pfam" id="PF00201">
    <property type="entry name" value="UDPGT"/>
    <property type="match status" value="1"/>
</dbReference>
<dbReference type="PROSITE" id="PS00329">
    <property type="entry name" value="HSP70_2"/>
    <property type="match status" value="1"/>
</dbReference>